<feature type="compositionally biased region" description="Acidic residues" evidence="1">
    <location>
        <begin position="277"/>
        <end position="293"/>
    </location>
</feature>
<reference evidence="2 3" key="1">
    <citation type="submission" date="2015-09" db="EMBL/GenBank/DDBJ databases">
        <authorList>
            <consortium name="Pathogen Informatics"/>
        </authorList>
    </citation>
    <scope>NUCLEOTIDE SEQUENCE [LARGE SCALE GENOMIC DNA]</scope>
    <source>
        <strain evidence="2 3">2789STDY5834846</strain>
    </source>
</reference>
<dbReference type="AlphaFoldDB" id="A0A174S2D3"/>
<evidence type="ECO:0000256" key="1">
    <source>
        <dbReference type="SAM" id="MobiDB-lite"/>
    </source>
</evidence>
<dbReference type="RefSeq" id="WP_055270520.1">
    <property type="nucleotide sequence ID" value="NZ_CABMFH010000017.1"/>
</dbReference>
<accession>A0A174S2D3</accession>
<name>A0A174S2D3_9BACE</name>
<dbReference type="GeneID" id="69587208"/>
<evidence type="ECO:0000313" key="3">
    <source>
        <dbReference type="Proteomes" id="UP000095606"/>
    </source>
</evidence>
<dbReference type="EMBL" id="CZAE01000020">
    <property type="protein sequence ID" value="CUP90481.1"/>
    <property type="molecule type" value="Genomic_DNA"/>
</dbReference>
<accession>A0A3E5G7Q3</accession>
<feature type="region of interest" description="Disordered" evidence="1">
    <location>
        <begin position="263"/>
        <end position="305"/>
    </location>
</feature>
<protein>
    <submittedName>
        <fullName evidence="2">Uncharacterized protein</fullName>
    </submittedName>
</protein>
<sequence length="494" mass="56811">MRRLTYIYAILFIMAIVFVVVNCTDEDLVKNGQENMEEFSIQEAKDYFQVQMAENLILSRSLSSEDNKTVSPGDFIPDWDIAVGASMNELASYSIPITPTCRFKAIYVDIYNGIPSVGKVNVYQKLVIVKDTKSKKLSQYILTLIPSKTHDSKYGKKICDNFVNCAGKGGFTGVAIYSSVYSQVTVRINIYKNGTKMKGVFLLDNSVKDISSEKIEQARSLVSMVAIQKMNTVSTRGEDAGWDIDYGWLDEVVIIPDPDWDAGNDQWLEDTRPGEVVDPDPEPDQGQPEEDLVDNGQENNPDENILPLTELEKQMVNRVLLELEKLKNVNVQNYQIQKITFCHVPAKTMNGILLLCEMFFQSAQLQDIDRMAIIWHEIHHIDKKHYSTSLESHQVIGDPIILNVPPEIEQIIRDRMAQEFEGTNMTPATIEAWYQQSITVTHFNSPEYYENEIETHRNERENFPNVSEFYENERTYLEWYYEEMLRIANEQLKK</sequence>
<gene>
    <name evidence="2" type="ORF">ERS852461_03675</name>
</gene>
<dbReference type="Proteomes" id="UP000095606">
    <property type="component" value="Unassembled WGS sequence"/>
</dbReference>
<evidence type="ECO:0000313" key="2">
    <source>
        <dbReference type="EMBL" id="CUP90481.1"/>
    </source>
</evidence>
<proteinExistence type="predicted"/>
<organism evidence="2 3">
    <name type="scientific">Bacteroides faecis</name>
    <dbReference type="NCBI Taxonomy" id="674529"/>
    <lineage>
        <taxon>Bacteria</taxon>
        <taxon>Pseudomonadati</taxon>
        <taxon>Bacteroidota</taxon>
        <taxon>Bacteroidia</taxon>
        <taxon>Bacteroidales</taxon>
        <taxon>Bacteroidaceae</taxon>
        <taxon>Bacteroides</taxon>
    </lineage>
</organism>